<gene>
    <name evidence="1" type="ORF">NDU88_002520</name>
</gene>
<proteinExistence type="predicted"/>
<evidence type="ECO:0000313" key="1">
    <source>
        <dbReference type="EMBL" id="KAJ1089369.1"/>
    </source>
</evidence>
<protein>
    <submittedName>
        <fullName evidence="1">Uncharacterized protein</fullName>
    </submittedName>
</protein>
<name>A0AAV7LFT7_PLEWA</name>
<dbReference type="AlphaFoldDB" id="A0AAV7LFT7"/>
<dbReference type="Proteomes" id="UP001066276">
    <property type="component" value="Chromosome 11"/>
</dbReference>
<reference evidence="1" key="1">
    <citation type="journal article" date="2022" name="bioRxiv">
        <title>Sequencing and chromosome-scale assembly of the giantPleurodeles waltlgenome.</title>
        <authorList>
            <person name="Brown T."/>
            <person name="Elewa A."/>
            <person name="Iarovenko S."/>
            <person name="Subramanian E."/>
            <person name="Araus A.J."/>
            <person name="Petzold A."/>
            <person name="Susuki M."/>
            <person name="Suzuki K.-i.T."/>
            <person name="Hayashi T."/>
            <person name="Toyoda A."/>
            <person name="Oliveira C."/>
            <person name="Osipova E."/>
            <person name="Leigh N.D."/>
            <person name="Simon A."/>
            <person name="Yun M.H."/>
        </authorList>
    </citation>
    <scope>NUCLEOTIDE SEQUENCE</scope>
    <source>
        <strain evidence="1">20211129_DDA</strain>
        <tissue evidence="1">Liver</tissue>
    </source>
</reference>
<accession>A0AAV7LFT7</accession>
<evidence type="ECO:0000313" key="2">
    <source>
        <dbReference type="Proteomes" id="UP001066276"/>
    </source>
</evidence>
<organism evidence="1 2">
    <name type="scientific">Pleurodeles waltl</name>
    <name type="common">Iberian ribbed newt</name>
    <dbReference type="NCBI Taxonomy" id="8319"/>
    <lineage>
        <taxon>Eukaryota</taxon>
        <taxon>Metazoa</taxon>
        <taxon>Chordata</taxon>
        <taxon>Craniata</taxon>
        <taxon>Vertebrata</taxon>
        <taxon>Euteleostomi</taxon>
        <taxon>Amphibia</taxon>
        <taxon>Batrachia</taxon>
        <taxon>Caudata</taxon>
        <taxon>Salamandroidea</taxon>
        <taxon>Salamandridae</taxon>
        <taxon>Pleurodelinae</taxon>
        <taxon>Pleurodeles</taxon>
    </lineage>
</organism>
<sequence length="69" mass="7345">MRNGQGTWRAIMTDTDLAGFRDTLADSSADVFTSRTETGFTSSAVFCNPGVGIGVVAHSFNELGIPSFR</sequence>
<keyword evidence="2" id="KW-1185">Reference proteome</keyword>
<dbReference type="EMBL" id="JANPWB010000015">
    <property type="protein sequence ID" value="KAJ1089369.1"/>
    <property type="molecule type" value="Genomic_DNA"/>
</dbReference>
<comment type="caution">
    <text evidence="1">The sequence shown here is derived from an EMBL/GenBank/DDBJ whole genome shotgun (WGS) entry which is preliminary data.</text>
</comment>